<dbReference type="HOGENOM" id="CLU_2021847_0_0_9"/>
<evidence type="ECO:0000256" key="6">
    <source>
        <dbReference type="SAM" id="Phobius"/>
    </source>
</evidence>
<evidence type="ECO:0000256" key="3">
    <source>
        <dbReference type="ARBA" id="ARBA00022989"/>
    </source>
</evidence>
<dbReference type="AlphaFoldDB" id="A8MKN6"/>
<dbReference type="PANTHER" id="PTHR41335">
    <property type="entry name" value="MEMBRANE PROTEIN-RELATED"/>
    <property type="match status" value="1"/>
</dbReference>
<evidence type="ECO:0000256" key="2">
    <source>
        <dbReference type="ARBA" id="ARBA00022692"/>
    </source>
</evidence>
<dbReference type="GO" id="GO:0005886">
    <property type="term" value="C:plasma membrane"/>
    <property type="evidence" value="ECO:0007669"/>
    <property type="project" value="InterPro"/>
</dbReference>
<keyword evidence="9" id="KW-1185">Reference proteome</keyword>
<name>A8MKN6_ALKOO</name>
<proteinExistence type="predicted"/>
<evidence type="ECO:0000256" key="4">
    <source>
        <dbReference type="ARBA" id="ARBA00023136"/>
    </source>
</evidence>
<keyword evidence="2 6" id="KW-0812">Transmembrane</keyword>
<gene>
    <name evidence="8" type="ordered locus">Clos_2839</name>
</gene>
<reference evidence="9" key="1">
    <citation type="submission" date="2007-10" db="EMBL/GenBank/DDBJ databases">
        <title>Complete genome of Alkaliphilus oremlandii OhILAs.</title>
        <authorList>
            <person name="Copeland A."/>
            <person name="Lucas S."/>
            <person name="Lapidus A."/>
            <person name="Barry K."/>
            <person name="Detter J.C."/>
            <person name="Glavina del Rio T."/>
            <person name="Hammon N."/>
            <person name="Israni S."/>
            <person name="Dalin E."/>
            <person name="Tice H."/>
            <person name="Pitluck S."/>
            <person name="Chain P."/>
            <person name="Malfatti S."/>
            <person name="Shin M."/>
            <person name="Vergez L."/>
            <person name="Schmutz J."/>
            <person name="Larimer F."/>
            <person name="Land M."/>
            <person name="Hauser L."/>
            <person name="Kyrpides N."/>
            <person name="Mikhailova N."/>
            <person name="Stolz J.F."/>
            <person name="Dawson A."/>
            <person name="Fisher E."/>
            <person name="Crable B."/>
            <person name="Perera E."/>
            <person name="Lisak J."/>
            <person name="Ranganathan M."/>
            <person name="Basu P."/>
            <person name="Richardson P."/>
        </authorList>
    </citation>
    <scope>NUCLEOTIDE SEQUENCE [LARGE SCALE GENOMIC DNA]</scope>
    <source>
        <strain evidence="9">OhILAs</strain>
    </source>
</reference>
<feature type="transmembrane region" description="Helical" evidence="6">
    <location>
        <begin position="39"/>
        <end position="64"/>
    </location>
</feature>
<evidence type="ECO:0000313" key="8">
    <source>
        <dbReference type="EMBL" id="ABW20368.1"/>
    </source>
</evidence>
<dbReference type="Proteomes" id="UP000000269">
    <property type="component" value="Chromosome"/>
</dbReference>
<keyword evidence="1" id="KW-1003">Cell membrane</keyword>
<keyword evidence="3 6" id="KW-1133">Transmembrane helix</keyword>
<dbReference type="STRING" id="350688.Clos_2839"/>
<keyword evidence="4 6" id="KW-0472">Membrane</keyword>
<protein>
    <recommendedName>
        <fullName evidence="7">Lipopolysaccharide assembly protein A domain-containing protein</fullName>
    </recommendedName>
</protein>
<keyword evidence="5" id="KW-0175">Coiled coil</keyword>
<accession>A8MKN6</accession>
<sequence length="122" mass="13804">MKINMEVRFIISLLFSALVAAFAIQNADSVSIRFLLYEFNISQAIVILGSAILGAIIVVFLGLIKQIRQGMKIKQLTKEITKLTEEKNMLQMKLEETTVAVKEEKVEEVEAKEEMSVIELEK</sequence>
<organism evidence="8 9">
    <name type="scientific">Alkaliphilus oremlandii (strain OhILAs)</name>
    <name type="common">Clostridium oremlandii (strain OhILAs)</name>
    <dbReference type="NCBI Taxonomy" id="350688"/>
    <lineage>
        <taxon>Bacteria</taxon>
        <taxon>Bacillati</taxon>
        <taxon>Bacillota</taxon>
        <taxon>Clostridia</taxon>
        <taxon>Peptostreptococcales</taxon>
        <taxon>Natronincolaceae</taxon>
        <taxon>Alkaliphilus</taxon>
    </lineage>
</organism>
<feature type="coiled-coil region" evidence="5">
    <location>
        <begin position="73"/>
        <end position="112"/>
    </location>
</feature>
<evidence type="ECO:0000313" key="9">
    <source>
        <dbReference type="Proteomes" id="UP000000269"/>
    </source>
</evidence>
<feature type="domain" description="Lipopolysaccharide assembly protein A" evidence="7">
    <location>
        <begin position="25"/>
        <end position="87"/>
    </location>
</feature>
<evidence type="ECO:0000256" key="5">
    <source>
        <dbReference type="SAM" id="Coils"/>
    </source>
</evidence>
<dbReference type="RefSeq" id="WP_012160675.1">
    <property type="nucleotide sequence ID" value="NC_009922.1"/>
</dbReference>
<dbReference type="PANTHER" id="PTHR41335:SF1">
    <property type="entry name" value="MEMBRANE PROTEIN"/>
    <property type="match status" value="1"/>
</dbReference>
<dbReference type="Pfam" id="PF06305">
    <property type="entry name" value="LapA_dom"/>
    <property type="match status" value="1"/>
</dbReference>
<evidence type="ECO:0000259" key="7">
    <source>
        <dbReference type="Pfam" id="PF06305"/>
    </source>
</evidence>
<dbReference type="EMBL" id="CP000853">
    <property type="protein sequence ID" value="ABW20368.1"/>
    <property type="molecule type" value="Genomic_DNA"/>
</dbReference>
<dbReference type="eggNOG" id="COG5416">
    <property type="taxonomic scope" value="Bacteria"/>
</dbReference>
<evidence type="ECO:0000256" key="1">
    <source>
        <dbReference type="ARBA" id="ARBA00022475"/>
    </source>
</evidence>
<dbReference type="KEGG" id="aoe:Clos_2839"/>
<dbReference type="InterPro" id="IPR010445">
    <property type="entry name" value="LapA_dom"/>
</dbReference>